<keyword evidence="4" id="KW-1185">Reference proteome</keyword>
<dbReference type="HAMAP" id="MF_00498">
    <property type="entry name" value="UPF0179"/>
    <property type="match status" value="1"/>
</dbReference>
<dbReference type="PANTHER" id="PTHR40699">
    <property type="entry name" value="UPF0179 PROTEIN MJ1627"/>
    <property type="match status" value="1"/>
</dbReference>
<organism evidence="3 4">
    <name type="scientific">Methanocalculus taiwanensis</name>
    <dbReference type="NCBI Taxonomy" id="106207"/>
    <lineage>
        <taxon>Archaea</taxon>
        <taxon>Methanobacteriati</taxon>
        <taxon>Methanobacteriota</taxon>
        <taxon>Stenosarchaea group</taxon>
        <taxon>Methanomicrobia</taxon>
        <taxon>Methanomicrobiales</taxon>
        <taxon>Methanocalculaceae</taxon>
        <taxon>Methanocalculus</taxon>
    </lineage>
</organism>
<dbReference type="AlphaFoldDB" id="A0ABD4TP95"/>
<name>A0ABD4TP95_9EURY</name>
<dbReference type="RefSeq" id="WP_255333433.1">
    <property type="nucleotide sequence ID" value="NZ_VOTZ01000031.1"/>
</dbReference>
<comment type="similarity">
    <text evidence="1 2">Belongs to the UPF0179 family.</text>
</comment>
<sequence>MTEAKNRVTLIGTKLAKEGLEFIYVGAVDECSGCKVKKACHNLVEGRKYRVVDVRPTTHSCSVFADGACVVEVEEAPVVALIAGDMAITNSRFVYEYACNRQECRSYDLCHPDGVNEGEKYIISQVLGNAPDECLRGRKNLKLVEILPL</sequence>
<reference evidence="3 4" key="1">
    <citation type="submission" date="2019-08" db="EMBL/GenBank/DDBJ databases">
        <authorList>
            <person name="Chen S.-C."/>
            <person name="Lai M.-C."/>
            <person name="You Y.-T."/>
        </authorList>
    </citation>
    <scope>NUCLEOTIDE SEQUENCE [LARGE SCALE GENOMIC DNA]</scope>
    <source>
        <strain evidence="3 4">P2F9704a</strain>
    </source>
</reference>
<evidence type="ECO:0000256" key="2">
    <source>
        <dbReference type="HAMAP-Rule" id="MF_00498"/>
    </source>
</evidence>
<evidence type="ECO:0000313" key="3">
    <source>
        <dbReference type="EMBL" id="MCQ1539467.1"/>
    </source>
</evidence>
<dbReference type="Proteomes" id="UP001524383">
    <property type="component" value="Unassembled WGS sequence"/>
</dbReference>
<accession>A0ABD4TP95</accession>
<gene>
    <name evidence="3" type="ORF">FTO68_10815</name>
</gene>
<proteinExistence type="inferred from homology"/>
<evidence type="ECO:0000256" key="1">
    <source>
        <dbReference type="ARBA" id="ARBA00010824"/>
    </source>
</evidence>
<protein>
    <recommendedName>
        <fullName evidence="2">UPF0179 protein FTO68_10815</fullName>
    </recommendedName>
</protein>
<dbReference type="PANTHER" id="PTHR40699:SF1">
    <property type="entry name" value="UPF0179 PROTEIN MJ1627"/>
    <property type="match status" value="1"/>
</dbReference>
<dbReference type="Pfam" id="PF03684">
    <property type="entry name" value="UPF0179"/>
    <property type="match status" value="1"/>
</dbReference>
<dbReference type="EMBL" id="VOTZ01000031">
    <property type="protein sequence ID" value="MCQ1539467.1"/>
    <property type="molecule type" value="Genomic_DNA"/>
</dbReference>
<comment type="caution">
    <text evidence="3">The sequence shown here is derived from an EMBL/GenBank/DDBJ whole genome shotgun (WGS) entry which is preliminary data.</text>
</comment>
<evidence type="ECO:0000313" key="4">
    <source>
        <dbReference type="Proteomes" id="UP001524383"/>
    </source>
</evidence>
<dbReference type="InterPro" id="IPR005369">
    <property type="entry name" value="UPF0179"/>
</dbReference>